<protein>
    <submittedName>
        <fullName evidence="1">Uncharacterized protein</fullName>
    </submittedName>
</protein>
<gene>
    <name evidence="1" type="ORF">PN36_24985</name>
</gene>
<name>A0A0A6RY46_9GAMM</name>
<dbReference type="EMBL" id="JSZA02000134">
    <property type="protein sequence ID" value="KHD08806.2"/>
    <property type="molecule type" value="Genomic_DNA"/>
</dbReference>
<evidence type="ECO:0000313" key="2">
    <source>
        <dbReference type="Proteomes" id="UP000030428"/>
    </source>
</evidence>
<proteinExistence type="predicted"/>
<dbReference type="Proteomes" id="UP000030428">
    <property type="component" value="Unassembled WGS sequence"/>
</dbReference>
<evidence type="ECO:0000313" key="1">
    <source>
        <dbReference type="EMBL" id="KHD08806.2"/>
    </source>
</evidence>
<sequence>MDDSEPGVRGNAALALREQATNYPCQSHEEARYRLDGTENPNDLVSGVPTCVPYDQAAHDRAEKDEDWWDSQEKERCETPFTNLFDRIAKIKDFNIIDNLCYVGVKMRQSKISPIVKQALLVALQAEDEPVAKAKMVAAMRNIGKPMKGDDTIRKLLRFQYLTDTDYRVRRAAIFALARAAKNEDWLLKEVNPQALQDESASVRKAAIAAASELIVLSLSKKDTAYQAYVNGMTFHNSQATDCQSSAKTDPKNSTPAGSIESKFYTEGYKAAYFFIKISVENQENRY</sequence>
<dbReference type="AlphaFoldDB" id="A0A0A6RY46"/>
<organism evidence="1 2">
    <name type="scientific">Candidatus Thiomargarita nelsonii</name>
    <dbReference type="NCBI Taxonomy" id="1003181"/>
    <lineage>
        <taxon>Bacteria</taxon>
        <taxon>Pseudomonadati</taxon>
        <taxon>Pseudomonadota</taxon>
        <taxon>Gammaproteobacteria</taxon>
        <taxon>Thiotrichales</taxon>
        <taxon>Thiotrichaceae</taxon>
        <taxon>Thiomargarita</taxon>
    </lineage>
</organism>
<accession>A0A0A6RY46</accession>
<dbReference type="Gene3D" id="1.25.10.10">
    <property type="entry name" value="Leucine-rich Repeat Variant"/>
    <property type="match status" value="1"/>
</dbReference>
<keyword evidence="2" id="KW-1185">Reference proteome</keyword>
<reference evidence="1 2" key="1">
    <citation type="journal article" date="2016" name="Front. Microbiol.">
        <title>Single-Cell (Meta-)Genomics of a Dimorphic Candidatus Thiomargarita nelsonii Reveals Genomic Plasticity.</title>
        <authorList>
            <person name="Flood B.E."/>
            <person name="Fliss P."/>
            <person name="Jones D.S."/>
            <person name="Dick G.J."/>
            <person name="Jain S."/>
            <person name="Kaster A.K."/>
            <person name="Winkel M."/>
            <person name="Mussmann M."/>
            <person name="Bailey J."/>
        </authorList>
    </citation>
    <scope>NUCLEOTIDE SEQUENCE [LARGE SCALE GENOMIC DNA]</scope>
    <source>
        <strain evidence="1">Hydrate Ridge</strain>
    </source>
</reference>
<dbReference type="InterPro" id="IPR011989">
    <property type="entry name" value="ARM-like"/>
</dbReference>
<dbReference type="InterPro" id="IPR016024">
    <property type="entry name" value="ARM-type_fold"/>
</dbReference>
<dbReference type="SUPFAM" id="SSF48371">
    <property type="entry name" value="ARM repeat"/>
    <property type="match status" value="1"/>
</dbReference>
<comment type="caution">
    <text evidence="1">The sequence shown here is derived from an EMBL/GenBank/DDBJ whole genome shotgun (WGS) entry which is preliminary data.</text>
</comment>